<evidence type="ECO:0000256" key="2">
    <source>
        <dbReference type="SAM" id="SignalP"/>
    </source>
</evidence>
<reference evidence="3 4" key="1">
    <citation type="submission" date="2020-08" db="EMBL/GenBank/DDBJ databases">
        <title>Sequencing the genomes of 1000 actinobacteria strains.</title>
        <authorList>
            <person name="Klenk H.-P."/>
        </authorList>
    </citation>
    <scope>NUCLEOTIDE SEQUENCE [LARGE SCALE GENOMIC DNA]</scope>
    <source>
        <strain evidence="3 4">DSM 45298</strain>
    </source>
</reference>
<evidence type="ECO:0000313" key="4">
    <source>
        <dbReference type="Proteomes" id="UP000551501"/>
    </source>
</evidence>
<name>A0A840ERC2_9ACTN</name>
<evidence type="ECO:0000313" key="3">
    <source>
        <dbReference type="EMBL" id="MBB4134081.1"/>
    </source>
</evidence>
<gene>
    <name evidence="3" type="ORF">BKA16_000633</name>
</gene>
<feature type="region of interest" description="Disordered" evidence="1">
    <location>
        <begin position="29"/>
        <end position="52"/>
    </location>
</feature>
<protein>
    <recommendedName>
        <fullName evidence="5">Lipoprotein</fullName>
    </recommendedName>
</protein>
<feature type="signal peptide" evidence="2">
    <location>
        <begin position="1"/>
        <end position="24"/>
    </location>
</feature>
<proteinExistence type="predicted"/>
<dbReference type="RefSeq" id="WP_183369305.1">
    <property type="nucleotide sequence ID" value="NZ_BAABHL010000009.1"/>
</dbReference>
<organism evidence="3 4">
    <name type="scientific">Gordonia humi</name>
    <dbReference type="NCBI Taxonomy" id="686429"/>
    <lineage>
        <taxon>Bacteria</taxon>
        <taxon>Bacillati</taxon>
        <taxon>Actinomycetota</taxon>
        <taxon>Actinomycetes</taxon>
        <taxon>Mycobacteriales</taxon>
        <taxon>Gordoniaceae</taxon>
        <taxon>Gordonia</taxon>
    </lineage>
</organism>
<sequence>MNITHAARALVLGAVAVAATVALTACGDPSTPNHVESKSSATGTAAKADHIAPSWLPDEAHEIEVTRRTTGNERILVASYDGRLDSRSCFPIARPGDPSIDELTRAYSSDPMTHGVQPRLLTSRPSLTAAWWPTGQETKATLLCDRWWVGVDGGRIYAFSPELTSIAADPRAN</sequence>
<dbReference type="Proteomes" id="UP000551501">
    <property type="component" value="Unassembled WGS sequence"/>
</dbReference>
<evidence type="ECO:0008006" key="5">
    <source>
        <dbReference type="Google" id="ProtNLM"/>
    </source>
</evidence>
<comment type="caution">
    <text evidence="3">The sequence shown here is derived from an EMBL/GenBank/DDBJ whole genome shotgun (WGS) entry which is preliminary data.</text>
</comment>
<accession>A0A840ERC2</accession>
<keyword evidence="2" id="KW-0732">Signal</keyword>
<evidence type="ECO:0000256" key="1">
    <source>
        <dbReference type="SAM" id="MobiDB-lite"/>
    </source>
</evidence>
<keyword evidence="4" id="KW-1185">Reference proteome</keyword>
<dbReference type="AlphaFoldDB" id="A0A840ERC2"/>
<dbReference type="EMBL" id="JACIFP010000001">
    <property type="protein sequence ID" value="MBB4134081.1"/>
    <property type="molecule type" value="Genomic_DNA"/>
</dbReference>
<feature type="chain" id="PRO_5038930961" description="Lipoprotein" evidence="2">
    <location>
        <begin position="25"/>
        <end position="173"/>
    </location>
</feature>